<dbReference type="Gene3D" id="3.40.50.300">
    <property type="entry name" value="P-loop containing nucleotide triphosphate hydrolases"/>
    <property type="match status" value="1"/>
</dbReference>
<organism evidence="4 5">
    <name type="scientific">Fasciolopsis buskii</name>
    <dbReference type="NCBI Taxonomy" id="27845"/>
    <lineage>
        <taxon>Eukaryota</taxon>
        <taxon>Metazoa</taxon>
        <taxon>Spiralia</taxon>
        <taxon>Lophotrochozoa</taxon>
        <taxon>Platyhelminthes</taxon>
        <taxon>Trematoda</taxon>
        <taxon>Digenea</taxon>
        <taxon>Plagiorchiida</taxon>
        <taxon>Echinostomata</taxon>
        <taxon>Echinostomatoidea</taxon>
        <taxon>Fasciolidae</taxon>
        <taxon>Fasciolopsis</taxon>
    </lineage>
</organism>
<dbReference type="AlphaFoldDB" id="A0A8E0S6C9"/>
<comment type="similarity">
    <text evidence="1">Belongs to the sulfotransferase 1 family.</text>
</comment>
<evidence type="ECO:0000256" key="1">
    <source>
        <dbReference type="ARBA" id="ARBA00005771"/>
    </source>
</evidence>
<accession>A0A8E0S6C9</accession>
<sequence>MFHFYRGAEEYGPFIGDWDEFVQMWLDGWIGSGDWRRVVPEWLAYARSCKQNDRRILCLSYESLVREPIKCVDRLRKFLIPHRSLDPEVAEAIGEHTTFERMRDNPQTNYEDMNGFASDFKFIRQGKISLQLNSIANELMINPSRFSFLSRPFC</sequence>
<evidence type="ECO:0000256" key="2">
    <source>
        <dbReference type="ARBA" id="ARBA00022679"/>
    </source>
</evidence>
<dbReference type="GO" id="GO:0008146">
    <property type="term" value="F:sulfotransferase activity"/>
    <property type="evidence" value="ECO:0007669"/>
    <property type="project" value="InterPro"/>
</dbReference>
<feature type="domain" description="Sulfotransferase" evidence="3">
    <location>
        <begin position="2"/>
        <end position="128"/>
    </location>
</feature>
<gene>
    <name evidence="4" type="ORF">FBUS_07814</name>
</gene>
<proteinExistence type="inferred from homology"/>
<dbReference type="InterPro" id="IPR000863">
    <property type="entry name" value="Sulfotransferase_dom"/>
</dbReference>
<reference evidence="4" key="1">
    <citation type="submission" date="2019-05" db="EMBL/GenBank/DDBJ databases">
        <title>Annotation for the trematode Fasciolopsis buski.</title>
        <authorList>
            <person name="Choi Y.-J."/>
        </authorList>
    </citation>
    <scope>NUCLEOTIDE SEQUENCE</scope>
    <source>
        <strain evidence="4">HT</strain>
        <tissue evidence="4">Whole worm</tissue>
    </source>
</reference>
<evidence type="ECO:0000259" key="3">
    <source>
        <dbReference type="Pfam" id="PF00685"/>
    </source>
</evidence>
<keyword evidence="2" id="KW-0808">Transferase</keyword>
<keyword evidence="5" id="KW-1185">Reference proteome</keyword>
<dbReference type="EMBL" id="LUCM01001906">
    <property type="protein sequence ID" value="KAA0198169.1"/>
    <property type="molecule type" value="Genomic_DNA"/>
</dbReference>
<dbReference type="OrthoDB" id="6048410at2759"/>
<name>A0A8E0S6C9_9TREM</name>
<evidence type="ECO:0000313" key="5">
    <source>
        <dbReference type="Proteomes" id="UP000728185"/>
    </source>
</evidence>
<evidence type="ECO:0000313" key="4">
    <source>
        <dbReference type="EMBL" id="KAA0198169.1"/>
    </source>
</evidence>
<dbReference type="Proteomes" id="UP000728185">
    <property type="component" value="Unassembled WGS sequence"/>
</dbReference>
<dbReference type="InterPro" id="IPR027417">
    <property type="entry name" value="P-loop_NTPase"/>
</dbReference>
<dbReference type="Pfam" id="PF00685">
    <property type="entry name" value="Sulfotransfer_1"/>
    <property type="match status" value="1"/>
</dbReference>
<dbReference type="PANTHER" id="PTHR11783">
    <property type="entry name" value="SULFOTRANSFERASE SULT"/>
    <property type="match status" value="1"/>
</dbReference>
<dbReference type="SUPFAM" id="SSF52540">
    <property type="entry name" value="P-loop containing nucleoside triphosphate hydrolases"/>
    <property type="match status" value="1"/>
</dbReference>
<comment type="caution">
    <text evidence="4">The sequence shown here is derived from an EMBL/GenBank/DDBJ whole genome shotgun (WGS) entry which is preliminary data.</text>
</comment>
<protein>
    <recommendedName>
        <fullName evidence="3">Sulfotransferase domain-containing protein</fullName>
    </recommendedName>
</protein>